<proteinExistence type="predicted"/>
<dbReference type="Proteomes" id="UP000011014">
    <property type="component" value="Unassembled WGS sequence"/>
</dbReference>
<sequence>TLAQQLDGAFGREPKPFSIV</sequence>
<feature type="non-terminal residue" evidence="1">
    <location>
        <position position="1"/>
    </location>
</feature>
<dbReference type="EMBL" id="FN655895">
    <property type="protein sequence ID" value="CBY40377.1"/>
    <property type="molecule type" value="Genomic_DNA"/>
</dbReference>
<organism evidence="1">
    <name type="scientific">Oikopleura dioica</name>
    <name type="common">Tunicate</name>
    <dbReference type="NCBI Taxonomy" id="34765"/>
    <lineage>
        <taxon>Eukaryota</taxon>
        <taxon>Metazoa</taxon>
        <taxon>Chordata</taxon>
        <taxon>Tunicata</taxon>
        <taxon>Appendicularia</taxon>
        <taxon>Copelata</taxon>
        <taxon>Oikopleuridae</taxon>
        <taxon>Oikopleura</taxon>
    </lineage>
</organism>
<accession>E4YY44</accession>
<reference evidence="1" key="1">
    <citation type="journal article" date="2010" name="Science">
        <title>Plasticity of animal genome architecture unmasked by rapid evolution of a pelagic tunicate.</title>
        <authorList>
            <person name="Denoeud F."/>
            <person name="Henriet S."/>
            <person name="Mungpakdee S."/>
            <person name="Aury J.M."/>
            <person name="Da Silva C."/>
            <person name="Brinkmann H."/>
            <person name="Mikhaleva J."/>
            <person name="Olsen L.C."/>
            <person name="Jubin C."/>
            <person name="Canestro C."/>
            <person name="Bouquet J.M."/>
            <person name="Danks G."/>
            <person name="Poulain J."/>
            <person name="Campsteijn C."/>
            <person name="Adamski M."/>
            <person name="Cross I."/>
            <person name="Yadetie F."/>
            <person name="Muffato M."/>
            <person name="Louis A."/>
            <person name="Butcher S."/>
            <person name="Tsagkogeorga G."/>
            <person name="Konrad A."/>
            <person name="Singh S."/>
            <person name="Jensen M.F."/>
            <person name="Cong E.H."/>
            <person name="Eikeseth-Otteraa H."/>
            <person name="Noel B."/>
            <person name="Anthouard V."/>
            <person name="Porcel B.M."/>
            <person name="Kachouri-Lafond R."/>
            <person name="Nishino A."/>
            <person name="Ugolini M."/>
            <person name="Chourrout P."/>
            <person name="Nishida H."/>
            <person name="Aasland R."/>
            <person name="Huzurbazar S."/>
            <person name="Westhof E."/>
            <person name="Delsuc F."/>
            <person name="Lehrach H."/>
            <person name="Reinhardt R."/>
            <person name="Weissenbach J."/>
            <person name="Roy S.W."/>
            <person name="Artiguenave F."/>
            <person name="Postlethwait J.H."/>
            <person name="Manak J.R."/>
            <person name="Thompson E.M."/>
            <person name="Jaillon O."/>
            <person name="Du Pasquier L."/>
            <person name="Boudinot P."/>
            <person name="Liberles D.A."/>
            <person name="Volff J.N."/>
            <person name="Philippe H."/>
            <person name="Lenhard B."/>
            <person name="Roest Crollius H."/>
            <person name="Wincker P."/>
            <person name="Chourrout D."/>
        </authorList>
    </citation>
    <scope>NUCLEOTIDE SEQUENCE [LARGE SCALE GENOMIC DNA]</scope>
</reference>
<evidence type="ECO:0000313" key="1">
    <source>
        <dbReference type="EMBL" id="CBY40377.1"/>
    </source>
</evidence>
<dbReference type="AlphaFoldDB" id="E4YY44"/>
<name>E4YY44_OIKDI</name>
<protein>
    <submittedName>
        <fullName evidence="1">Uncharacterized protein</fullName>
    </submittedName>
</protein>
<gene>
    <name evidence="1" type="ORF">GSOID_T00022374001</name>
</gene>